<dbReference type="EMBL" id="PKMI01000048">
    <property type="protein sequence ID" value="RBA11760.1"/>
    <property type="molecule type" value="Genomic_DNA"/>
</dbReference>
<evidence type="ECO:0000313" key="7">
    <source>
        <dbReference type="EMBL" id="RBA11760.1"/>
    </source>
</evidence>
<evidence type="ECO:0000256" key="4">
    <source>
        <dbReference type="SAM" id="MobiDB-lite"/>
    </source>
</evidence>
<feature type="region of interest" description="Disordered" evidence="4">
    <location>
        <begin position="34"/>
        <end position="64"/>
    </location>
</feature>
<dbReference type="PROSITE" id="PS00108">
    <property type="entry name" value="PROTEIN_KINASE_ST"/>
    <property type="match status" value="1"/>
</dbReference>
<name>A0A365MT93_GIBIN</name>
<dbReference type="PANTHER" id="PTHR44167:SF30">
    <property type="entry name" value="PHOSPHORYLASE KINASE"/>
    <property type="match status" value="1"/>
</dbReference>
<feature type="compositionally biased region" description="Polar residues" evidence="4">
    <location>
        <begin position="593"/>
        <end position="605"/>
    </location>
</feature>
<dbReference type="GO" id="GO:0044773">
    <property type="term" value="P:mitotic DNA damage checkpoint signaling"/>
    <property type="evidence" value="ECO:0007669"/>
    <property type="project" value="TreeGrafter"/>
</dbReference>
<dbReference type="Proteomes" id="UP000251714">
    <property type="component" value="Unassembled WGS sequence"/>
</dbReference>
<dbReference type="InterPro" id="IPR008984">
    <property type="entry name" value="SMAD_FHA_dom_sf"/>
</dbReference>
<dbReference type="Pfam" id="PF00069">
    <property type="entry name" value="Pkinase"/>
    <property type="match status" value="1"/>
</dbReference>
<evidence type="ECO:0000313" key="8">
    <source>
        <dbReference type="Proteomes" id="UP000251714"/>
    </source>
</evidence>
<evidence type="ECO:0000256" key="2">
    <source>
        <dbReference type="ARBA" id="ARBA00047899"/>
    </source>
</evidence>
<dbReference type="GO" id="GO:0004674">
    <property type="term" value="F:protein serine/threonine kinase activity"/>
    <property type="evidence" value="ECO:0007669"/>
    <property type="project" value="UniProtKB-EC"/>
</dbReference>
<dbReference type="Pfam" id="PF00498">
    <property type="entry name" value="FHA"/>
    <property type="match status" value="1"/>
</dbReference>
<dbReference type="InterPro" id="IPR011009">
    <property type="entry name" value="Kinase-like_dom_sf"/>
</dbReference>
<evidence type="ECO:0000256" key="3">
    <source>
        <dbReference type="ARBA" id="ARBA00048679"/>
    </source>
</evidence>
<dbReference type="SUPFAM" id="SSF56112">
    <property type="entry name" value="Protein kinase-like (PK-like)"/>
    <property type="match status" value="1"/>
</dbReference>
<dbReference type="AlphaFoldDB" id="A0A365MT93"/>
<comment type="similarity">
    <text evidence="1">Belongs to the protein kinase superfamily. CAMK Ser/Thr protein kinase family. CHEK2 subfamily.</text>
</comment>
<comment type="catalytic activity">
    <reaction evidence="2">
        <text>L-threonyl-[protein] + ATP = O-phospho-L-threonyl-[protein] + ADP + H(+)</text>
        <dbReference type="Rhea" id="RHEA:46608"/>
        <dbReference type="Rhea" id="RHEA-COMP:11060"/>
        <dbReference type="Rhea" id="RHEA-COMP:11605"/>
        <dbReference type="ChEBI" id="CHEBI:15378"/>
        <dbReference type="ChEBI" id="CHEBI:30013"/>
        <dbReference type="ChEBI" id="CHEBI:30616"/>
        <dbReference type="ChEBI" id="CHEBI:61977"/>
        <dbReference type="ChEBI" id="CHEBI:456216"/>
        <dbReference type="EC" id="2.7.11.1"/>
    </reaction>
</comment>
<dbReference type="Gene3D" id="2.60.200.20">
    <property type="match status" value="1"/>
</dbReference>
<evidence type="ECO:0000259" key="5">
    <source>
        <dbReference type="PROSITE" id="PS50006"/>
    </source>
</evidence>
<protein>
    <recommendedName>
        <fullName evidence="9">Serine/threonine protein kinase</fullName>
    </recommendedName>
</protein>
<feature type="domain" description="FHA" evidence="5">
    <location>
        <begin position="86"/>
        <end position="132"/>
    </location>
</feature>
<evidence type="ECO:0000256" key="1">
    <source>
        <dbReference type="ARBA" id="ARBA00005575"/>
    </source>
</evidence>
<proteinExistence type="inferred from homology"/>
<dbReference type="CDD" id="cd00060">
    <property type="entry name" value="FHA"/>
    <property type="match status" value="1"/>
</dbReference>
<dbReference type="GO" id="GO:0005634">
    <property type="term" value="C:nucleus"/>
    <property type="evidence" value="ECO:0007669"/>
    <property type="project" value="TreeGrafter"/>
</dbReference>
<feature type="region of interest" description="Disordered" evidence="4">
    <location>
        <begin position="593"/>
        <end position="627"/>
    </location>
</feature>
<evidence type="ECO:0000259" key="6">
    <source>
        <dbReference type="PROSITE" id="PS50011"/>
    </source>
</evidence>
<comment type="catalytic activity">
    <reaction evidence="3">
        <text>L-seryl-[protein] + ATP = O-phospho-L-seryl-[protein] + ADP + H(+)</text>
        <dbReference type="Rhea" id="RHEA:17989"/>
        <dbReference type="Rhea" id="RHEA-COMP:9863"/>
        <dbReference type="Rhea" id="RHEA-COMP:11604"/>
        <dbReference type="ChEBI" id="CHEBI:15378"/>
        <dbReference type="ChEBI" id="CHEBI:29999"/>
        <dbReference type="ChEBI" id="CHEBI:30616"/>
        <dbReference type="ChEBI" id="CHEBI:83421"/>
        <dbReference type="ChEBI" id="CHEBI:456216"/>
        <dbReference type="EC" id="2.7.11.1"/>
    </reaction>
</comment>
<accession>A0A365MT93</accession>
<dbReference type="PROSITE" id="PS50011">
    <property type="entry name" value="PROTEIN_KINASE_DOM"/>
    <property type="match status" value="1"/>
</dbReference>
<reference evidence="7 8" key="1">
    <citation type="submission" date="2017-12" db="EMBL/GenBank/DDBJ databases">
        <title>Genome sequence of the mycotoxigenic crop pathogen Fusarium proliferatum, strain ITEM 2341 from Date Palm.</title>
        <authorList>
            <person name="Almiman B.F."/>
            <person name="Shittu T.A."/>
            <person name="Muthumeenakshi S."/>
            <person name="Baroncelli R."/>
            <person name="Sreenivasaprasada S."/>
        </authorList>
    </citation>
    <scope>NUCLEOTIDE SEQUENCE [LARGE SCALE GENOMIC DNA]</scope>
    <source>
        <strain evidence="7 8">ITEM 2341</strain>
    </source>
</reference>
<feature type="domain" description="Protein kinase" evidence="6">
    <location>
        <begin position="191"/>
        <end position="459"/>
    </location>
</feature>
<sequence length="662" mass="72277">MDDDVIACLYPHGLGVAGGNALEAIKASSRYLPPQLALPSHTRPSRRGRRERESTEPPENPGASALDYLPCLVVKLSDVPRTDKGLVFGSNPNCDVVLRAKGVSNIHFSLAFDGSNRPLIKDLHSSMGTQVTYDGEGEGVRRDFRWIVGGHDIPQQKKSVVITIPYAVSFQIVVPPHDTQSPMYNDMVSRFKRGTATAEGLLYDLSLSNPSTTLGTGANTPGTEEIHLSKKLGEGSFGVVTHLWNQEHIVRLIGSSFIPYPQLDLEYVPCGALGGHVDISYDETLTILEQCLSALAYIHGLEPPIAHRDIKPDNILVEYRHDGYISVKLGDFGLSRDKVELTTICGTQTYLAPEIYSELQQCDEDRLGYTRAVDIWSLGVVACELAYGLPRYKDRYRTNGGAWCMKIATELQKALQIRPSDLGQFLLTTMVVLDPGDRFCADDCYDLVRHLGTTERSYLHASPLAPYSEEEDQATFRYSLQNHDTEALPTVVYQPRSTGAATLSSFVKSGAPPPASLPSSWVVQECEESEEPTSSAIMRFADRQQGHELAQFFEGYPANSLDSIYVGQSLASQLGVNNSEDWASQFLQESSQYNQPRASGLQTEITPGPVRSSIPRGEGGGWPLQRGTFTGEEGNAIGADDYEEIAGAALLLQAIGQGSGAL</sequence>
<dbReference type="PANTHER" id="PTHR44167">
    <property type="entry name" value="OVARIAN-SPECIFIC SERINE/THREONINE-PROTEIN KINASE LOK-RELATED"/>
    <property type="match status" value="1"/>
</dbReference>
<dbReference type="InterPro" id="IPR008271">
    <property type="entry name" value="Ser/Thr_kinase_AS"/>
</dbReference>
<dbReference type="SUPFAM" id="SSF49879">
    <property type="entry name" value="SMAD/FHA domain"/>
    <property type="match status" value="1"/>
</dbReference>
<comment type="caution">
    <text evidence="7">The sequence shown here is derived from an EMBL/GenBank/DDBJ whole genome shotgun (WGS) entry which is preliminary data.</text>
</comment>
<dbReference type="SMART" id="SM00220">
    <property type="entry name" value="S_TKc"/>
    <property type="match status" value="1"/>
</dbReference>
<dbReference type="InterPro" id="IPR000253">
    <property type="entry name" value="FHA_dom"/>
</dbReference>
<evidence type="ECO:0008006" key="9">
    <source>
        <dbReference type="Google" id="ProtNLM"/>
    </source>
</evidence>
<dbReference type="Gene3D" id="1.10.510.10">
    <property type="entry name" value="Transferase(Phosphotransferase) domain 1"/>
    <property type="match status" value="1"/>
</dbReference>
<dbReference type="InterPro" id="IPR000719">
    <property type="entry name" value="Prot_kinase_dom"/>
</dbReference>
<organism evidence="7 8">
    <name type="scientific">Gibberella intermedia</name>
    <name type="common">Bulb rot disease fungus</name>
    <name type="synonym">Fusarium proliferatum</name>
    <dbReference type="NCBI Taxonomy" id="948311"/>
    <lineage>
        <taxon>Eukaryota</taxon>
        <taxon>Fungi</taxon>
        <taxon>Dikarya</taxon>
        <taxon>Ascomycota</taxon>
        <taxon>Pezizomycotina</taxon>
        <taxon>Sordariomycetes</taxon>
        <taxon>Hypocreomycetidae</taxon>
        <taxon>Hypocreales</taxon>
        <taxon>Nectriaceae</taxon>
        <taxon>Fusarium</taxon>
        <taxon>Fusarium fujikuroi species complex</taxon>
    </lineage>
</organism>
<gene>
    <name evidence="7" type="ORF">FPRO05_14262</name>
</gene>
<dbReference type="GO" id="GO:0005524">
    <property type="term" value="F:ATP binding"/>
    <property type="evidence" value="ECO:0007669"/>
    <property type="project" value="InterPro"/>
</dbReference>
<dbReference type="PROSITE" id="PS50006">
    <property type="entry name" value="FHA_DOMAIN"/>
    <property type="match status" value="1"/>
</dbReference>